<comment type="caution">
    <text evidence="1">The sequence shown here is derived from an EMBL/GenBank/DDBJ whole genome shotgun (WGS) entry which is preliminary data.</text>
</comment>
<evidence type="ECO:0000313" key="1">
    <source>
        <dbReference type="EMBL" id="KAI9447146.1"/>
    </source>
</evidence>
<dbReference type="EMBL" id="JAGFNK010000604">
    <property type="protein sequence ID" value="KAI9447146.1"/>
    <property type="molecule type" value="Genomic_DNA"/>
</dbReference>
<proteinExistence type="predicted"/>
<evidence type="ECO:0000313" key="2">
    <source>
        <dbReference type="Proteomes" id="UP001207468"/>
    </source>
</evidence>
<feature type="non-terminal residue" evidence="1">
    <location>
        <position position="55"/>
    </location>
</feature>
<sequence>LGNFYKTLPTGWSSHVKGIILEKVGVKAKQPNSIIRKCVHVQLIKNGKKVTTFVP</sequence>
<keyword evidence="2" id="KW-1185">Reference proteome</keyword>
<organism evidence="1 2">
    <name type="scientific">Russula earlei</name>
    <dbReference type="NCBI Taxonomy" id="71964"/>
    <lineage>
        <taxon>Eukaryota</taxon>
        <taxon>Fungi</taxon>
        <taxon>Dikarya</taxon>
        <taxon>Basidiomycota</taxon>
        <taxon>Agaricomycotina</taxon>
        <taxon>Agaricomycetes</taxon>
        <taxon>Russulales</taxon>
        <taxon>Russulaceae</taxon>
        <taxon>Russula</taxon>
    </lineage>
</organism>
<dbReference type="Proteomes" id="UP001207468">
    <property type="component" value="Unassembled WGS sequence"/>
</dbReference>
<protein>
    <submittedName>
        <fullName evidence="1">Uncharacterized protein</fullName>
    </submittedName>
</protein>
<feature type="non-terminal residue" evidence="1">
    <location>
        <position position="1"/>
    </location>
</feature>
<reference evidence="1" key="1">
    <citation type="submission" date="2021-03" db="EMBL/GenBank/DDBJ databases">
        <title>Evolutionary priming and transition to the ectomycorrhizal habit in an iconic lineage of mushroom-forming fungi: is preadaptation a requirement?</title>
        <authorList>
            <consortium name="DOE Joint Genome Institute"/>
            <person name="Looney B.P."/>
            <person name="Miyauchi S."/>
            <person name="Morin E."/>
            <person name="Drula E."/>
            <person name="Courty P.E."/>
            <person name="Chicoki N."/>
            <person name="Fauchery L."/>
            <person name="Kohler A."/>
            <person name="Kuo A."/>
            <person name="LaButti K."/>
            <person name="Pangilinan J."/>
            <person name="Lipzen A."/>
            <person name="Riley R."/>
            <person name="Andreopoulos W."/>
            <person name="He G."/>
            <person name="Johnson J."/>
            <person name="Barry K.W."/>
            <person name="Grigoriev I.V."/>
            <person name="Nagy L."/>
            <person name="Hibbett D."/>
            <person name="Henrissat B."/>
            <person name="Matheny P.B."/>
            <person name="Labbe J."/>
            <person name="Martin A.F."/>
        </authorList>
    </citation>
    <scope>NUCLEOTIDE SEQUENCE</scope>
    <source>
        <strain evidence="1">BPL698</strain>
    </source>
</reference>
<gene>
    <name evidence="1" type="ORF">F5148DRAFT_951644</name>
</gene>
<name>A0ACC0TU07_9AGAM</name>
<accession>A0ACC0TU07</accession>